<sequence>PHKEGWAGVALWGLYTATFCCLMVPHAAISFLAALLHFLLEVGGYSRLARRLERNSKKHARWMLGSAALSGAPIALALYLLRRPLAALAGALWGFLLTPPLWLAAVQTLVLVALTAGRRTRPLLGFLAPLPLLAALGDTPFWRLGASLIYTAAHLVAPGRLRAAGLSGLAVLSCRSLAWYQALPALLLEFILWLALSVASSASGAAGGGGGGG</sequence>
<reference evidence="2 3" key="1">
    <citation type="journal article" date="2021" name="Sci. Rep.">
        <title>Genome sequencing of the multicellular alga Astrephomene provides insights into convergent evolution of germ-soma differentiation.</title>
        <authorList>
            <person name="Yamashita S."/>
            <person name="Yamamoto K."/>
            <person name="Matsuzaki R."/>
            <person name="Suzuki S."/>
            <person name="Yamaguchi H."/>
            <person name="Hirooka S."/>
            <person name="Minakuchi Y."/>
            <person name="Miyagishima S."/>
            <person name="Kawachi M."/>
            <person name="Toyoda A."/>
            <person name="Nozaki H."/>
        </authorList>
    </citation>
    <scope>NUCLEOTIDE SEQUENCE [LARGE SCALE GENOMIC DNA]</scope>
    <source>
        <strain evidence="2 3">NIES-4017</strain>
    </source>
</reference>
<feature type="transmembrane region" description="Helical" evidence="1">
    <location>
        <begin position="12"/>
        <end position="40"/>
    </location>
</feature>
<dbReference type="EMBL" id="BMAR01000008">
    <property type="protein sequence ID" value="GFR44497.1"/>
    <property type="molecule type" value="Genomic_DNA"/>
</dbReference>
<feature type="transmembrane region" description="Helical" evidence="1">
    <location>
        <begin position="93"/>
        <end position="116"/>
    </location>
</feature>
<proteinExistence type="predicted"/>
<feature type="transmembrane region" description="Helical" evidence="1">
    <location>
        <begin position="61"/>
        <end position="81"/>
    </location>
</feature>
<name>A0AAD3HKW8_9CHLO</name>
<evidence type="ECO:0000313" key="2">
    <source>
        <dbReference type="EMBL" id="GFR44497.1"/>
    </source>
</evidence>
<keyword evidence="3" id="KW-1185">Reference proteome</keyword>
<evidence type="ECO:0000313" key="3">
    <source>
        <dbReference type="Proteomes" id="UP001054857"/>
    </source>
</evidence>
<dbReference type="Proteomes" id="UP001054857">
    <property type="component" value="Unassembled WGS sequence"/>
</dbReference>
<keyword evidence="1" id="KW-0812">Transmembrane</keyword>
<protein>
    <submittedName>
        <fullName evidence="2">Uncharacterized protein</fullName>
    </submittedName>
</protein>
<feature type="transmembrane region" description="Helical" evidence="1">
    <location>
        <begin position="177"/>
        <end position="196"/>
    </location>
</feature>
<dbReference type="AlphaFoldDB" id="A0AAD3HKW8"/>
<organism evidence="2 3">
    <name type="scientific">Astrephomene gubernaculifera</name>
    <dbReference type="NCBI Taxonomy" id="47775"/>
    <lineage>
        <taxon>Eukaryota</taxon>
        <taxon>Viridiplantae</taxon>
        <taxon>Chlorophyta</taxon>
        <taxon>core chlorophytes</taxon>
        <taxon>Chlorophyceae</taxon>
        <taxon>CS clade</taxon>
        <taxon>Chlamydomonadales</taxon>
        <taxon>Astrephomenaceae</taxon>
        <taxon>Astrephomene</taxon>
    </lineage>
</organism>
<feature type="non-terminal residue" evidence="2">
    <location>
        <position position="213"/>
    </location>
</feature>
<evidence type="ECO:0000256" key="1">
    <source>
        <dbReference type="SAM" id="Phobius"/>
    </source>
</evidence>
<accession>A0AAD3HKW8</accession>
<keyword evidence="1" id="KW-0472">Membrane</keyword>
<keyword evidence="1" id="KW-1133">Transmembrane helix</keyword>
<feature type="non-terminal residue" evidence="2">
    <location>
        <position position="1"/>
    </location>
</feature>
<gene>
    <name evidence="2" type="ORF">Agub_g5760</name>
</gene>
<comment type="caution">
    <text evidence="2">The sequence shown here is derived from an EMBL/GenBank/DDBJ whole genome shotgun (WGS) entry which is preliminary data.</text>
</comment>